<evidence type="ECO:0000313" key="3">
    <source>
        <dbReference type="Proteomes" id="UP001623660"/>
    </source>
</evidence>
<sequence>MNNRNGVLTFIAACIPGVGYMYNGLIKKGVQTLFLYMIIKPVLMFSGLGFLSHLVRICIWFYTFFDTYSIANRIRRGEYVPDSEFIFKNYVDTTKFTEGDFSYNKAINKQEWVIIGSSLVILGGLSILNQLFIDNDIYKFIRSYVTQYFIPALFVIIGVLIIAKKRK</sequence>
<dbReference type="EMBL" id="JBJHZX010000001">
    <property type="protein sequence ID" value="MFL0194134.1"/>
    <property type="molecule type" value="Genomic_DNA"/>
</dbReference>
<keyword evidence="1" id="KW-0812">Transmembrane</keyword>
<comment type="caution">
    <text evidence="2">The sequence shown here is derived from an EMBL/GenBank/DDBJ whole genome shotgun (WGS) entry which is preliminary data.</text>
</comment>
<feature type="transmembrane region" description="Helical" evidence="1">
    <location>
        <begin position="7"/>
        <end position="23"/>
    </location>
</feature>
<evidence type="ECO:0000256" key="1">
    <source>
        <dbReference type="SAM" id="Phobius"/>
    </source>
</evidence>
<name>A0ABW8SDM5_9CLOT</name>
<proteinExistence type="predicted"/>
<protein>
    <recommendedName>
        <fullName evidence="4">TM2 domain-containing protein</fullName>
    </recommendedName>
</protein>
<organism evidence="2 3">
    <name type="scientific">Candidatus Clostridium eludens</name>
    <dbReference type="NCBI Taxonomy" id="3381663"/>
    <lineage>
        <taxon>Bacteria</taxon>
        <taxon>Bacillati</taxon>
        <taxon>Bacillota</taxon>
        <taxon>Clostridia</taxon>
        <taxon>Eubacteriales</taxon>
        <taxon>Clostridiaceae</taxon>
        <taxon>Clostridium</taxon>
    </lineage>
</organism>
<evidence type="ECO:0000313" key="2">
    <source>
        <dbReference type="EMBL" id="MFL0194134.1"/>
    </source>
</evidence>
<reference evidence="2 3" key="1">
    <citation type="submission" date="2024-11" db="EMBL/GenBank/DDBJ databases">
        <authorList>
            <person name="Heng Y.C."/>
            <person name="Lim A.C.H."/>
            <person name="Lee J.K.Y."/>
            <person name="Kittelmann S."/>
        </authorList>
    </citation>
    <scope>NUCLEOTIDE SEQUENCE [LARGE SCALE GENOMIC DNA]</scope>
    <source>
        <strain evidence="2 3">WILCCON 0269</strain>
    </source>
</reference>
<feature type="transmembrane region" description="Helical" evidence="1">
    <location>
        <begin position="145"/>
        <end position="163"/>
    </location>
</feature>
<dbReference type="RefSeq" id="WP_406790253.1">
    <property type="nucleotide sequence ID" value="NZ_JBJHZX010000001.1"/>
</dbReference>
<keyword evidence="3" id="KW-1185">Reference proteome</keyword>
<keyword evidence="1" id="KW-1133">Transmembrane helix</keyword>
<feature type="transmembrane region" description="Helical" evidence="1">
    <location>
        <begin position="112"/>
        <end position="133"/>
    </location>
</feature>
<dbReference type="Proteomes" id="UP001623660">
    <property type="component" value="Unassembled WGS sequence"/>
</dbReference>
<keyword evidence="1" id="KW-0472">Membrane</keyword>
<evidence type="ECO:0008006" key="4">
    <source>
        <dbReference type="Google" id="ProtNLM"/>
    </source>
</evidence>
<feature type="transmembrane region" description="Helical" evidence="1">
    <location>
        <begin position="43"/>
        <end position="65"/>
    </location>
</feature>
<accession>A0ABW8SDM5</accession>
<gene>
    <name evidence="2" type="ORF">ACJDU8_00800</name>
</gene>